<name>A0A150XIN0_9BACT</name>
<evidence type="ECO:0000313" key="1">
    <source>
        <dbReference type="EMBL" id="KYG78543.1"/>
    </source>
</evidence>
<dbReference type="InterPro" id="IPR013078">
    <property type="entry name" value="His_Pase_superF_clade-1"/>
</dbReference>
<comment type="caution">
    <text evidence="1">The sequence shown here is derived from an EMBL/GenBank/DDBJ whole genome shotgun (WGS) entry which is preliminary data.</text>
</comment>
<accession>A0A150XIN0</accession>
<dbReference type="STRING" id="333140.AWW68_06135"/>
<dbReference type="RefSeq" id="WP_068218517.1">
    <property type="nucleotide sequence ID" value="NZ_LRPC01000001.1"/>
</dbReference>
<protein>
    <submittedName>
        <fullName evidence="1">Phosphohistidine phosphatase</fullName>
    </submittedName>
</protein>
<dbReference type="AlphaFoldDB" id="A0A150XIN0"/>
<dbReference type="PANTHER" id="PTHR47623">
    <property type="entry name" value="OS09G0287300 PROTEIN"/>
    <property type="match status" value="1"/>
</dbReference>
<gene>
    <name evidence="1" type="ORF">AWW68_06135</name>
</gene>
<dbReference type="Gene3D" id="3.40.50.1240">
    <property type="entry name" value="Phosphoglycerate mutase-like"/>
    <property type="match status" value="1"/>
</dbReference>
<dbReference type="CDD" id="cd07040">
    <property type="entry name" value="HP"/>
    <property type="match status" value="1"/>
</dbReference>
<dbReference type="InterPro" id="IPR029033">
    <property type="entry name" value="His_PPase_superfam"/>
</dbReference>
<organism evidence="1 2">
    <name type="scientific">Roseivirga spongicola</name>
    <dbReference type="NCBI Taxonomy" id="333140"/>
    <lineage>
        <taxon>Bacteria</taxon>
        <taxon>Pseudomonadati</taxon>
        <taxon>Bacteroidota</taxon>
        <taxon>Cytophagia</taxon>
        <taxon>Cytophagales</taxon>
        <taxon>Roseivirgaceae</taxon>
        <taxon>Roseivirga</taxon>
    </lineage>
</organism>
<proteinExistence type="predicted"/>
<dbReference type="SUPFAM" id="SSF53254">
    <property type="entry name" value="Phosphoglycerate mutase-like"/>
    <property type="match status" value="1"/>
</dbReference>
<evidence type="ECO:0000313" key="2">
    <source>
        <dbReference type="Proteomes" id="UP000075606"/>
    </source>
</evidence>
<sequence length="162" mass="18581">MKRLLIVRHAKSSWDFPHLSDFERPLNNRGKRDVPDMAQRLAKTSLKPQLLVSSPANRALTTAKGFASQLGFSSGEIIQNKEHYHASSRELRALIREFDDRYDFIMMFGHNPGLTYLINELSGVQLDNLPTCAICGIEFEIDSWQEVKRGTGKKFYYDFPKS</sequence>
<reference evidence="1 2" key="1">
    <citation type="submission" date="2016-01" db="EMBL/GenBank/DDBJ databases">
        <title>Genome sequencing of Roseivirga spongicola UST030701-084.</title>
        <authorList>
            <person name="Selvaratnam C."/>
            <person name="Thevarajoo S."/>
            <person name="Goh K.M."/>
            <person name="Ee R."/>
            <person name="Chan K.-G."/>
            <person name="Chong C.S."/>
        </authorList>
    </citation>
    <scope>NUCLEOTIDE SEQUENCE [LARGE SCALE GENOMIC DNA]</scope>
    <source>
        <strain evidence="1 2">UST030701-084</strain>
    </source>
</reference>
<dbReference type="OrthoDB" id="9810154at2"/>
<dbReference type="PANTHER" id="PTHR47623:SF1">
    <property type="entry name" value="OS09G0287300 PROTEIN"/>
    <property type="match status" value="1"/>
</dbReference>
<keyword evidence="2" id="KW-1185">Reference proteome</keyword>
<dbReference type="Proteomes" id="UP000075606">
    <property type="component" value="Unassembled WGS sequence"/>
</dbReference>
<dbReference type="EMBL" id="LRPC01000001">
    <property type="protein sequence ID" value="KYG78543.1"/>
    <property type="molecule type" value="Genomic_DNA"/>
</dbReference>
<dbReference type="Pfam" id="PF00300">
    <property type="entry name" value="His_Phos_1"/>
    <property type="match status" value="1"/>
</dbReference>